<reference evidence="1 2" key="1">
    <citation type="submission" date="2020-03" db="EMBL/GenBank/DDBJ databases">
        <title>Genomic Encyclopedia of Type Strains, Phase IV (KMG-IV): sequencing the most valuable type-strain genomes for metagenomic binning, comparative biology and taxonomic classification.</title>
        <authorList>
            <person name="Goeker M."/>
        </authorList>
    </citation>
    <scope>NUCLEOTIDE SEQUENCE [LARGE SCALE GENOMIC DNA]</scope>
    <source>
        <strain evidence="1 2">DSM 101599</strain>
    </source>
</reference>
<organism evidence="1 2">
    <name type="scientific">Wenyingzhuangia heitensis</name>
    <dbReference type="NCBI Taxonomy" id="1487859"/>
    <lineage>
        <taxon>Bacteria</taxon>
        <taxon>Pseudomonadati</taxon>
        <taxon>Bacteroidota</taxon>
        <taxon>Flavobacteriia</taxon>
        <taxon>Flavobacteriales</taxon>
        <taxon>Flavobacteriaceae</taxon>
        <taxon>Wenyingzhuangia</taxon>
    </lineage>
</organism>
<sequence length="282" mass="34047">MTVLPSLDIFKKYTSNTRDKEFNTVNNILFNDNVNILITKNYISFLESKIEDFEQVQALIMELYDSNRTSEATIDNEDDNLYEKLYLDNVNQINCLFPISIEENFKIKHFKYSSISKLNKNKEYILFELLKSNNISFHYYDFKSNLQIQKLIKNIFSFPENTGRISIYNRYSEFKYFTFLKNKSIYYYNLIRGNNHTQRTEYIRINTELKDNLGRNLILNTTRQTDKIHERKIFFNSFILTFDNSFDNLLITEPNWKIDITVDRGECIREWSKKNQHFRRLN</sequence>
<dbReference type="RefSeq" id="WP_167191065.1">
    <property type="nucleotide sequence ID" value="NZ_JAASQL010000013.1"/>
</dbReference>
<evidence type="ECO:0008006" key="3">
    <source>
        <dbReference type="Google" id="ProtNLM"/>
    </source>
</evidence>
<evidence type="ECO:0000313" key="1">
    <source>
        <dbReference type="EMBL" id="NIJ46613.1"/>
    </source>
</evidence>
<proteinExistence type="predicted"/>
<dbReference type="Proteomes" id="UP000745859">
    <property type="component" value="Unassembled WGS sequence"/>
</dbReference>
<keyword evidence="2" id="KW-1185">Reference proteome</keyword>
<protein>
    <recommendedName>
        <fullName evidence="3">WYL domain-containing protein</fullName>
    </recommendedName>
</protein>
<gene>
    <name evidence="1" type="ORF">FHR24_003103</name>
</gene>
<comment type="caution">
    <text evidence="1">The sequence shown here is derived from an EMBL/GenBank/DDBJ whole genome shotgun (WGS) entry which is preliminary data.</text>
</comment>
<name>A0ABX0UD03_9FLAO</name>
<accession>A0ABX0UD03</accession>
<dbReference type="EMBL" id="JAASQL010000013">
    <property type="protein sequence ID" value="NIJ46613.1"/>
    <property type="molecule type" value="Genomic_DNA"/>
</dbReference>
<evidence type="ECO:0000313" key="2">
    <source>
        <dbReference type="Proteomes" id="UP000745859"/>
    </source>
</evidence>